<keyword evidence="6" id="KW-0249">Electron transport</keyword>
<reference evidence="12" key="1">
    <citation type="submission" date="2019-01" db="EMBL/GenBank/DDBJ databases">
        <title>Gri0909 isolated from a small marine red alga.</title>
        <authorList>
            <person name="Kim J."/>
            <person name="Jeong S.E."/>
            <person name="Jeon C.O."/>
        </authorList>
    </citation>
    <scope>NUCLEOTIDE SEQUENCE [LARGE SCALE GENOMIC DNA]</scope>
    <source>
        <strain evidence="12">Gri0909</strain>
    </source>
</reference>
<keyword evidence="5 8" id="KW-0479">Metal-binding</keyword>
<dbReference type="OrthoDB" id="9805828at2"/>
<dbReference type="GO" id="GO:0009055">
    <property type="term" value="F:electron transfer activity"/>
    <property type="evidence" value="ECO:0007669"/>
    <property type="project" value="InterPro"/>
</dbReference>
<evidence type="ECO:0000256" key="6">
    <source>
        <dbReference type="ARBA" id="ARBA00022982"/>
    </source>
</evidence>
<dbReference type="Proteomes" id="UP000287447">
    <property type="component" value="Unassembled WGS sequence"/>
</dbReference>
<protein>
    <submittedName>
        <fullName evidence="11">Cytochrome c family protein</fullName>
    </submittedName>
</protein>
<dbReference type="InterPro" id="IPR002327">
    <property type="entry name" value="Cyt_c_1A/1B"/>
</dbReference>
<dbReference type="EMBL" id="SADE01000003">
    <property type="protein sequence ID" value="RVU34604.1"/>
    <property type="molecule type" value="Genomic_DNA"/>
</dbReference>
<dbReference type="GO" id="GO:0046872">
    <property type="term" value="F:metal ion binding"/>
    <property type="evidence" value="ECO:0007669"/>
    <property type="project" value="UniProtKB-KW"/>
</dbReference>
<accession>A0A3S3ULW3</accession>
<evidence type="ECO:0000256" key="9">
    <source>
        <dbReference type="SAM" id="SignalP"/>
    </source>
</evidence>
<evidence type="ECO:0000256" key="8">
    <source>
        <dbReference type="PROSITE-ProRule" id="PRU00433"/>
    </source>
</evidence>
<dbReference type="Gene3D" id="1.10.760.10">
    <property type="entry name" value="Cytochrome c-like domain"/>
    <property type="match status" value="1"/>
</dbReference>
<name>A0A3S3ULW3_9PROT</name>
<comment type="function">
    <text evidence="1">Cytochrome c2 is found mainly in purple, non-sulfur, photosynthetic bacteria where it functions as the electron donor to the oxidized bacteriochlorophyll in the photophosphorylation pathway. However, it may also have a role in the respiratory chain and is found in some non-photosynthetic bacteria.</text>
</comment>
<gene>
    <name evidence="11" type="ORF">EOI86_17220</name>
</gene>
<feature type="chain" id="PRO_5018576406" evidence="9">
    <location>
        <begin position="26"/>
        <end position="129"/>
    </location>
</feature>
<proteinExistence type="predicted"/>
<dbReference type="GO" id="GO:0020037">
    <property type="term" value="F:heme binding"/>
    <property type="evidence" value="ECO:0007669"/>
    <property type="project" value="InterPro"/>
</dbReference>
<dbReference type="AlphaFoldDB" id="A0A3S3ULW3"/>
<dbReference type="PANTHER" id="PTHR11961">
    <property type="entry name" value="CYTOCHROME C"/>
    <property type="match status" value="1"/>
</dbReference>
<evidence type="ECO:0000313" key="12">
    <source>
        <dbReference type="Proteomes" id="UP000287447"/>
    </source>
</evidence>
<dbReference type="InterPro" id="IPR036909">
    <property type="entry name" value="Cyt_c-like_dom_sf"/>
</dbReference>
<organism evidence="11 12">
    <name type="scientific">Hwanghaeella grinnelliae</name>
    <dbReference type="NCBI Taxonomy" id="2500179"/>
    <lineage>
        <taxon>Bacteria</taxon>
        <taxon>Pseudomonadati</taxon>
        <taxon>Pseudomonadota</taxon>
        <taxon>Alphaproteobacteria</taxon>
        <taxon>Rhodospirillales</taxon>
        <taxon>Rhodospirillaceae</taxon>
        <taxon>Hwanghaeella</taxon>
    </lineage>
</organism>
<evidence type="ECO:0000256" key="5">
    <source>
        <dbReference type="ARBA" id="ARBA00022723"/>
    </source>
</evidence>
<dbReference type="SUPFAM" id="SSF46626">
    <property type="entry name" value="Cytochrome c"/>
    <property type="match status" value="1"/>
</dbReference>
<dbReference type="PRINTS" id="PR00604">
    <property type="entry name" value="CYTCHRMECIAB"/>
</dbReference>
<evidence type="ECO:0000256" key="1">
    <source>
        <dbReference type="ARBA" id="ARBA00003590"/>
    </source>
</evidence>
<evidence type="ECO:0000259" key="10">
    <source>
        <dbReference type="PROSITE" id="PS51007"/>
    </source>
</evidence>
<dbReference type="InterPro" id="IPR009056">
    <property type="entry name" value="Cyt_c-like_dom"/>
</dbReference>
<feature type="domain" description="Cytochrome c" evidence="10">
    <location>
        <begin position="27"/>
        <end position="129"/>
    </location>
</feature>
<evidence type="ECO:0000256" key="2">
    <source>
        <dbReference type="ARBA" id="ARBA00022448"/>
    </source>
</evidence>
<keyword evidence="12" id="KW-1185">Reference proteome</keyword>
<sequence>MKVRNTVIAGLGALFVFGLGAPAMADGDAAAGKKVFAKCRACHKLEAGKHGVGPSLHNIVGREVATADGFTKYSKAMKAFGEGKTWDEDLLNSFLEKPKGLVKGTKMAFPGLRKPEQRADVIAYLKSVE</sequence>
<feature type="signal peptide" evidence="9">
    <location>
        <begin position="1"/>
        <end position="25"/>
    </location>
</feature>
<dbReference type="GO" id="GO:0015979">
    <property type="term" value="P:photosynthesis"/>
    <property type="evidence" value="ECO:0007669"/>
    <property type="project" value="UniProtKB-KW"/>
</dbReference>
<evidence type="ECO:0000256" key="7">
    <source>
        <dbReference type="ARBA" id="ARBA00023004"/>
    </source>
</evidence>
<evidence type="ECO:0000256" key="3">
    <source>
        <dbReference type="ARBA" id="ARBA00022531"/>
    </source>
</evidence>
<dbReference type="Pfam" id="PF00034">
    <property type="entry name" value="Cytochrom_C"/>
    <property type="match status" value="1"/>
</dbReference>
<evidence type="ECO:0000256" key="4">
    <source>
        <dbReference type="ARBA" id="ARBA00022617"/>
    </source>
</evidence>
<keyword evidence="7 8" id="KW-0408">Iron</keyword>
<keyword evidence="4 8" id="KW-0349">Heme</keyword>
<keyword evidence="3" id="KW-0602">Photosynthesis</keyword>
<dbReference type="RefSeq" id="WP_127766582.1">
    <property type="nucleotide sequence ID" value="NZ_SADE01000003.1"/>
</dbReference>
<dbReference type="PROSITE" id="PS51007">
    <property type="entry name" value="CYTC"/>
    <property type="match status" value="1"/>
</dbReference>
<keyword evidence="9" id="KW-0732">Signal</keyword>
<evidence type="ECO:0000313" key="11">
    <source>
        <dbReference type="EMBL" id="RVU34604.1"/>
    </source>
</evidence>
<comment type="caution">
    <text evidence="11">The sequence shown here is derived from an EMBL/GenBank/DDBJ whole genome shotgun (WGS) entry which is preliminary data.</text>
</comment>
<keyword evidence="2" id="KW-0813">Transport</keyword>